<proteinExistence type="predicted"/>
<comment type="caution">
    <text evidence="1">The sequence shown here is derived from an EMBL/GenBank/DDBJ whole genome shotgun (WGS) entry which is preliminary data.</text>
</comment>
<accession>A0AAW8Q6X7</accession>
<evidence type="ECO:0000313" key="2">
    <source>
        <dbReference type="Proteomes" id="UP001253193"/>
    </source>
</evidence>
<gene>
    <name evidence="1" type="ORF">QX249_24650</name>
</gene>
<dbReference type="RefSeq" id="WP_311020912.1">
    <property type="nucleotide sequence ID" value="NZ_JAUHGG010000012.1"/>
</dbReference>
<evidence type="ECO:0000313" key="1">
    <source>
        <dbReference type="EMBL" id="MDS1823835.1"/>
    </source>
</evidence>
<name>A0AAW8Q6X7_VIBPH</name>
<dbReference type="EMBL" id="JAUHGG010000012">
    <property type="protein sequence ID" value="MDS1823835.1"/>
    <property type="molecule type" value="Genomic_DNA"/>
</dbReference>
<dbReference type="Proteomes" id="UP001253193">
    <property type="component" value="Unassembled WGS sequence"/>
</dbReference>
<sequence length="224" mass="25297">MQVELTPDDWAIGAMLGHARRLSNENKRNKSRDRGNAKNIHVDLMGSMGEIIAFKAFQRYVSEESMKSQMENLFGVGGGSRFTGADFYLDLHPKKLRLDAKTYDCDPSKKFFAINAKKHNSLKGKCDGYSCLLIPKYSKTAFLIPNVPCSDVDSWQLKSLGKYGDPSFNMPISQFVEQYATKSVVNDLRRSEFFDRSLIKASLNSPVVRDRFFSICPEAKVLLS</sequence>
<reference evidence="1" key="1">
    <citation type="submission" date="2023-06" db="EMBL/GenBank/DDBJ databases">
        <title>Genomic Diversity of Vibrio spp. and Metagenomic Analysis of Pathogens in Florida Gulf Coastal Waters Following Hurricane Ian.</title>
        <authorList>
            <person name="Brumfield K.D."/>
        </authorList>
    </citation>
    <scope>NUCLEOTIDE SEQUENCE</scope>
    <source>
        <strain evidence="1">WBS2B-138</strain>
    </source>
</reference>
<evidence type="ECO:0008006" key="3">
    <source>
        <dbReference type="Google" id="ProtNLM"/>
    </source>
</evidence>
<protein>
    <recommendedName>
        <fullName evidence="3">Restriction endonuclease</fullName>
    </recommendedName>
</protein>
<organism evidence="1 2">
    <name type="scientific">Vibrio parahaemolyticus</name>
    <dbReference type="NCBI Taxonomy" id="670"/>
    <lineage>
        <taxon>Bacteria</taxon>
        <taxon>Pseudomonadati</taxon>
        <taxon>Pseudomonadota</taxon>
        <taxon>Gammaproteobacteria</taxon>
        <taxon>Vibrionales</taxon>
        <taxon>Vibrionaceae</taxon>
        <taxon>Vibrio</taxon>
    </lineage>
</organism>
<dbReference type="AlphaFoldDB" id="A0AAW8Q6X7"/>